<dbReference type="Proteomes" id="UP000551758">
    <property type="component" value="Unassembled WGS sequence"/>
</dbReference>
<dbReference type="EMBL" id="JACDTQ010002427">
    <property type="protein sequence ID" value="KAF5918911.1"/>
    <property type="molecule type" value="Genomic_DNA"/>
</dbReference>
<name>A0A7J7ETA5_DICBM</name>
<protein>
    <submittedName>
        <fullName evidence="2">Uncharacterized protein</fullName>
    </submittedName>
</protein>
<feature type="region of interest" description="Disordered" evidence="1">
    <location>
        <begin position="23"/>
        <end position="53"/>
    </location>
</feature>
<reference evidence="2 3" key="1">
    <citation type="journal article" date="2020" name="Mol. Biol. Evol.">
        <title>Interspecific Gene Flow and the Evolution of Specialization in Black and White Rhinoceros.</title>
        <authorList>
            <person name="Moodley Y."/>
            <person name="Westbury M.V."/>
            <person name="Russo I.M."/>
            <person name="Gopalakrishnan S."/>
            <person name="Rakotoarivelo A."/>
            <person name="Olsen R.A."/>
            <person name="Prost S."/>
            <person name="Tunstall T."/>
            <person name="Ryder O.A."/>
            <person name="Dalen L."/>
            <person name="Bruford M.W."/>
        </authorList>
    </citation>
    <scope>NUCLEOTIDE SEQUENCE [LARGE SCALE GENOMIC DNA]</scope>
    <source>
        <strain evidence="2">SBR-YM</strain>
        <tissue evidence="2">Skin</tissue>
    </source>
</reference>
<dbReference type="AlphaFoldDB" id="A0A7J7ETA5"/>
<feature type="compositionally biased region" description="Polar residues" evidence="1">
    <location>
        <begin position="23"/>
        <end position="33"/>
    </location>
</feature>
<evidence type="ECO:0000313" key="3">
    <source>
        <dbReference type="Proteomes" id="UP000551758"/>
    </source>
</evidence>
<keyword evidence="3" id="KW-1185">Reference proteome</keyword>
<organism evidence="2 3">
    <name type="scientific">Diceros bicornis minor</name>
    <name type="common">South-central black rhinoceros</name>
    <dbReference type="NCBI Taxonomy" id="77932"/>
    <lineage>
        <taxon>Eukaryota</taxon>
        <taxon>Metazoa</taxon>
        <taxon>Chordata</taxon>
        <taxon>Craniata</taxon>
        <taxon>Vertebrata</taxon>
        <taxon>Euteleostomi</taxon>
        <taxon>Mammalia</taxon>
        <taxon>Eutheria</taxon>
        <taxon>Laurasiatheria</taxon>
        <taxon>Perissodactyla</taxon>
        <taxon>Rhinocerotidae</taxon>
        <taxon>Diceros</taxon>
    </lineage>
</organism>
<proteinExistence type="predicted"/>
<gene>
    <name evidence="2" type="ORF">HPG69_005952</name>
</gene>
<evidence type="ECO:0000313" key="2">
    <source>
        <dbReference type="EMBL" id="KAF5918911.1"/>
    </source>
</evidence>
<accession>A0A7J7ETA5</accession>
<evidence type="ECO:0000256" key="1">
    <source>
        <dbReference type="SAM" id="MobiDB-lite"/>
    </source>
</evidence>
<sequence>MTTIHHKQMLQEHVSMEFSSSATHQQTFSQTTKIVGGKAGARSRRGGREQAEGAAWRLRGEMRPVHTAGDKGVFRARVQRNPKPDTSWKRESGIPIKESAKIFCDSMNKEHVLKVRGPEPEIQLRMKPETGTPATGRRSSH</sequence>
<feature type="region of interest" description="Disordered" evidence="1">
    <location>
        <begin position="115"/>
        <end position="141"/>
    </location>
</feature>
<feature type="compositionally biased region" description="Basic and acidic residues" evidence="1">
    <location>
        <begin position="115"/>
        <end position="128"/>
    </location>
</feature>
<comment type="caution">
    <text evidence="2">The sequence shown here is derived from an EMBL/GenBank/DDBJ whole genome shotgun (WGS) entry which is preliminary data.</text>
</comment>